<keyword evidence="4" id="KW-0472">Membrane</keyword>
<organism evidence="6 7">
    <name type="scientific">Yanshouia hominis</name>
    <dbReference type="NCBI Taxonomy" id="2763673"/>
    <lineage>
        <taxon>Bacteria</taxon>
        <taxon>Bacillati</taxon>
        <taxon>Bacillota</taxon>
        <taxon>Clostridia</taxon>
        <taxon>Eubacteriales</taxon>
        <taxon>Oscillospiraceae</taxon>
        <taxon>Yanshouia</taxon>
    </lineage>
</organism>
<evidence type="ECO:0000256" key="2">
    <source>
        <dbReference type="ARBA" id="ARBA00023125"/>
    </source>
</evidence>
<proteinExistence type="predicted"/>
<evidence type="ECO:0000256" key="4">
    <source>
        <dbReference type="SAM" id="Phobius"/>
    </source>
</evidence>
<evidence type="ECO:0000256" key="3">
    <source>
        <dbReference type="ARBA" id="ARBA00023163"/>
    </source>
</evidence>
<keyword evidence="4" id="KW-1133">Transmembrane helix</keyword>
<feature type="transmembrane region" description="Helical" evidence="4">
    <location>
        <begin position="21"/>
        <end position="43"/>
    </location>
</feature>
<sequence length="710" mass="79848">MESLTPSAHFRSRLKQYGMPCLCGCAGFLVLLSIMVGVVYRAFQEITLQSLAQLNSEFSVQMDTLSSLVQTTVRSYGLQVFYTPAVTRLRQGYGLSNVERVYGLRELNTYVSSSEFVDSISVYNQNTHMVYTTDTNFLSAPIGGYADRSAAELFLSRNVETRMRPIRRTVDEPLSGRKREFYSFLFFETSRKGIPRGNALMINLRSEWYEGQLLGFDQEGSYILLDENGGLIAAREETLPSKAALFWNDIVAGRPQEEQDSYLLRKIGGVQTVCLYSRMSSTGWYCLRILPLDRCLAGLPGLRNRFVAGFSFGLTLLALLCGLMLFYIYFPFRRMRLALRRIGPAAPEALPPDQRLTELVESSLELRQSRLLDNLLEGKDPPGERLPDFPAVLLLAESISQNGLRRFLQAEFPEALVTHQNGCGVALLPGIAEMEALSLCGGLAARFGCRCYYSMPRPSPSELPGCFAVLKELRQLRFWYPGQRILSEKRLGKRSGESGFSEKDLSQLLAALRAGELDRARSCWKAVLDSISGGHYQDQRFVFNRVAQLLREMLAEAGLPFRAREVPLAEHLEELEDIGALNARYDAVFVSLAALNADKRRQRLDSIAAQVAHRIEVGYEDSGLSASKIADEMGLSNAYLSRMFRESYQMSISEYLNHTRVERARALLENGELNVETVAAKVGFENTKYFYVVFKNLTGQTPLQYRRAKG</sequence>
<dbReference type="InterPro" id="IPR018060">
    <property type="entry name" value="HTH_AraC"/>
</dbReference>
<protein>
    <submittedName>
        <fullName evidence="6">AraC family transcriptional regulator</fullName>
    </submittedName>
</protein>
<dbReference type="Proteomes" id="UP000658131">
    <property type="component" value="Unassembled WGS sequence"/>
</dbReference>
<dbReference type="PANTHER" id="PTHR43280:SF2">
    <property type="entry name" value="HTH-TYPE TRANSCRIPTIONAL REGULATOR EXSA"/>
    <property type="match status" value="1"/>
</dbReference>
<keyword evidence="3" id="KW-0804">Transcription</keyword>
<feature type="transmembrane region" description="Helical" evidence="4">
    <location>
        <begin position="306"/>
        <end position="330"/>
    </location>
</feature>
<evidence type="ECO:0000256" key="1">
    <source>
        <dbReference type="ARBA" id="ARBA00023015"/>
    </source>
</evidence>
<dbReference type="SMART" id="SM00342">
    <property type="entry name" value="HTH_ARAC"/>
    <property type="match status" value="1"/>
</dbReference>
<name>A0ABR7NKL1_9FIRM</name>
<dbReference type="Pfam" id="PF12833">
    <property type="entry name" value="HTH_18"/>
    <property type="match status" value="1"/>
</dbReference>
<dbReference type="SUPFAM" id="SSF46689">
    <property type="entry name" value="Homeodomain-like"/>
    <property type="match status" value="1"/>
</dbReference>
<evidence type="ECO:0000313" key="7">
    <source>
        <dbReference type="Proteomes" id="UP000658131"/>
    </source>
</evidence>
<evidence type="ECO:0000313" key="6">
    <source>
        <dbReference type="EMBL" id="MBC8576941.1"/>
    </source>
</evidence>
<gene>
    <name evidence="6" type="ORF">H8717_11065</name>
</gene>
<keyword evidence="2" id="KW-0238">DNA-binding</keyword>
<dbReference type="EMBL" id="JACRTB010000018">
    <property type="protein sequence ID" value="MBC8576941.1"/>
    <property type="molecule type" value="Genomic_DNA"/>
</dbReference>
<dbReference type="Gene3D" id="1.10.10.60">
    <property type="entry name" value="Homeodomain-like"/>
    <property type="match status" value="2"/>
</dbReference>
<keyword evidence="4" id="KW-0812">Transmembrane</keyword>
<dbReference type="PANTHER" id="PTHR43280">
    <property type="entry name" value="ARAC-FAMILY TRANSCRIPTIONAL REGULATOR"/>
    <property type="match status" value="1"/>
</dbReference>
<dbReference type="RefSeq" id="WP_262400416.1">
    <property type="nucleotide sequence ID" value="NZ_JACRTB010000018.1"/>
</dbReference>
<dbReference type="PROSITE" id="PS00041">
    <property type="entry name" value="HTH_ARAC_FAMILY_1"/>
    <property type="match status" value="1"/>
</dbReference>
<dbReference type="InterPro" id="IPR009057">
    <property type="entry name" value="Homeodomain-like_sf"/>
</dbReference>
<comment type="caution">
    <text evidence="6">The sequence shown here is derived from an EMBL/GenBank/DDBJ whole genome shotgun (WGS) entry which is preliminary data.</text>
</comment>
<keyword evidence="7" id="KW-1185">Reference proteome</keyword>
<evidence type="ECO:0000259" key="5">
    <source>
        <dbReference type="PROSITE" id="PS01124"/>
    </source>
</evidence>
<dbReference type="PROSITE" id="PS01124">
    <property type="entry name" value="HTH_ARAC_FAMILY_2"/>
    <property type="match status" value="1"/>
</dbReference>
<feature type="domain" description="HTH araC/xylS-type" evidence="5">
    <location>
        <begin position="609"/>
        <end position="708"/>
    </location>
</feature>
<dbReference type="InterPro" id="IPR018062">
    <property type="entry name" value="HTH_AraC-typ_CS"/>
</dbReference>
<accession>A0ABR7NKL1</accession>
<reference evidence="6 7" key="1">
    <citation type="submission" date="2020-08" db="EMBL/GenBank/DDBJ databases">
        <title>Genome public.</title>
        <authorList>
            <person name="Liu C."/>
            <person name="Sun Q."/>
        </authorList>
    </citation>
    <scope>NUCLEOTIDE SEQUENCE [LARGE SCALE GENOMIC DNA]</scope>
    <source>
        <strain evidence="6 7">BX1</strain>
    </source>
</reference>
<keyword evidence="1" id="KW-0805">Transcription regulation</keyword>